<feature type="non-terminal residue" evidence="2">
    <location>
        <position position="1"/>
    </location>
</feature>
<dbReference type="CDD" id="cd15482">
    <property type="entry name" value="Sialidase_non-viral"/>
    <property type="match status" value="1"/>
</dbReference>
<gene>
    <name evidence="2" type="ORF">S01H1_52770</name>
</gene>
<organism evidence="2">
    <name type="scientific">marine sediment metagenome</name>
    <dbReference type="NCBI Taxonomy" id="412755"/>
    <lineage>
        <taxon>unclassified sequences</taxon>
        <taxon>metagenomes</taxon>
        <taxon>ecological metagenomes</taxon>
    </lineage>
</organism>
<dbReference type="InterPro" id="IPR011040">
    <property type="entry name" value="Sialidase"/>
</dbReference>
<dbReference type="InterPro" id="IPR036278">
    <property type="entry name" value="Sialidase_sf"/>
</dbReference>
<evidence type="ECO:0000313" key="2">
    <source>
        <dbReference type="EMBL" id="GAG18716.1"/>
    </source>
</evidence>
<dbReference type="EMBL" id="BARS01034126">
    <property type="protein sequence ID" value="GAG18716.1"/>
    <property type="molecule type" value="Genomic_DNA"/>
</dbReference>
<sequence>FPHNVFQKAHASSLVELENGDILITWFAGSGEAKRDVEIYSARYSPGSDSCTEPQVVVRKGEKVKGTLWPDKSLGNTSLYLDDENFLWLFYNAIAIGGWSGAVINYKVSRDMGGTWSKPRRLVNSLGNLVRSKPLRLDSNTFLLPCYTELFTHKGYVLNIKHGNGKIISRGRASMIPEDGAIQPALALTEDGSILMLLRDRAKKGIRRSWSFDQGKTWSGLDLIGLPNPNSAVSVANLDDGRIMLVYNHSSDGRTPLSI</sequence>
<reference evidence="2" key="1">
    <citation type="journal article" date="2014" name="Front. Microbiol.">
        <title>High frequency of phylogenetically diverse reductive dehalogenase-homologous genes in deep subseafloor sedimentary metagenomes.</title>
        <authorList>
            <person name="Kawai M."/>
            <person name="Futagami T."/>
            <person name="Toyoda A."/>
            <person name="Takaki Y."/>
            <person name="Nishi S."/>
            <person name="Hori S."/>
            <person name="Arai W."/>
            <person name="Tsubouchi T."/>
            <person name="Morono Y."/>
            <person name="Uchiyama I."/>
            <person name="Ito T."/>
            <person name="Fujiyama A."/>
            <person name="Inagaki F."/>
            <person name="Takami H."/>
        </authorList>
    </citation>
    <scope>NUCLEOTIDE SEQUENCE</scope>
    <source>
        <strain evidence="2">Expedition CK06-06</strain>
    </source>
</reference>
<feature type="non-terminal residue" evidence="2">
    <location>
        <position position="259"/>
    </location>
</feature>
<dbReference type="Gene3D" id="2.120.10.10">
    <property type="match status" value="1"/>
</dbReference>
<feature type="domain" description="Sialidase" evidence="1">
    <location>
        <begin position="20"/>
        <end position="259"/>
    </location>
</feature>
<dbReference type="AlphaFoldDB" id="X0X129"/>
<dbReference type="SUPFAM" id="SSF50939">
    <property type="entry name" value="Sialidases"/>
    <property type="match status" value="1"/>
</dbReference>
<comment type="caution">
    <text evidence="2">The sequence shown here is derived from an EMBL/GenBank/DDBJ whole genome shotgun (WGS) entry which is preliminary data.</text>
</comment>
<dbReference type="PANTHER" id="PTHR43752:SF2">
    <property type="entry name" value="BNR_ASP-BOX REPEAT FAMILY PROTEIN"/>
    <property type="match status" value="1"/>
</dbReference>
<dbReference type="PANTHER" id="PTHR43752">
    <property type="entry name" value="BNR/ASP-BOX REPEAT FAMILY PROTEIN"/>
    <property type="match status" value="1"/>
</dbReference>
<name>X0X129_9ZZZZ</name>
<accession>X0X129</accession>
<protein>
    <recommendedName>
        <fullName evidence="1">Sialidase domain-containing protein</fullName>
    </recommendedName>
</protein>
<dbReference type="Pfam" id="PF13088">
    <property type="entry name" value="BNR_2"/>
    <property type="match status" value="1"/>
</dbReference>
<evidence type="ECO:0000259" key="1">
    <source>
        <dbReference type="Pfam" id="PF13088"/>
    </source>
</evidence>
<proteinExistence type="predicted"/>